<dbReference type="InterPro" id="IPR042303">
    <property type="entry name" value="Malonyl_CoA_deC_C_sf"/>
</dbReference>
<feature type="non-terminal residue" evidence="2">
    <location>
        <position position="1"/>
    </location>
</feature>
<evidence type="ECO:0000313" key="3">
    <source>
        <dbReference type="Proteomes" id="UP001211907"/>
    </source>
</evidence>
<evidence type="ECO:0000313" key="2">
    <source>
        <dbReference type="EMBL" id="KAJ3085342.1"/>
    </source>
</evidence>
<feature type="non-terminal residue" evidence="2">
    <location>
        <position position="204"/>
    </location>
</feature>
<gene>
    <name evidence="2" type="ORF">HK100_009083</name>
</gene>
<dbReference type="InterPro" id="IPR038917">
    <property type="entry name" value="Malonyl_CoA_deC"/>
</dbReference>
<evidence type="ECO:0000259" key="1">
    <source>
        <dbReference type="Pfam" id="PF05292"/>
    </source>
</evidence>
<dbReference type="Gene3D" id="3.40.630.150">
    <property type="entry name" value="Malonyl-CoA decarboxylase, catalytic domain"/>
    <property type="match status" value="1"/>
</dbReference>
<keyword evidence="3" id="KW-1185">Reference proteome</keyword>
<dbReference type="GO" id="GO:2001294">
    <property type="term" value="P:malonyl-CoA catabolic process"/>
    <property type="evidence" value="ECO:0007669"/>
    <property type="project" value="TreeGrafter"/>
</dbReference>
<dbReference type="GO" id="GO:0050080">
    <property type="term" value="F:malonyl-CoA decarboxylase activity"/>
    <property type="evidence" value="ECO:0007669"/>
    <property type="project" value="InterPro"/>
</dbReference>
<dbReference type="GO" id="GO:0006633">
    <property type="term" value="P:fatty acid biosynthetic process"/>
    <property type="evidence" value="ECO:0007669"/>
    <property type="project" value="InterPro"/>
</dbReference>
<dbReference type="PANTHER" id="PTHR28641">
    <property type="match status" value="1"/>
</dbReference>
<protein>
    <recommendedName>
        <fullName evidence="1">Malonyl-CoA decarboxylase C-terminal domain-containing protein</fullName>
    </recommendedName>
</protein>
<reference evidence="2" key="1">
    <citation type="submission" date="2020-05" db="EMBL/GenBank/DDBJ databases">
        <title>Phylogenomic resolution of chytrid fungi.</title>
        <authorList>
            <person name="Stajich J.E."/>
            <person name="Amses K."/>
            <person name="Simmons R."/>
            <person name="Seto K."/>
            <person name="Myers J."/>
            <person name="Bonds A."/>
            <person name="Quandt C.A."/>
            <person name="Barry K."/>
            <person name="Liu P."/>
            <person name="Grigoriev I."/>
            <person name="Longcore J.E."/>
            <person name="James T.Y."/>
        </authorList>
    </citation>
    <scope>NUCLEOTIDE SEQUENCE</scope>
    <source>
        <strain evidence="2">JEL0513</strain>
    </source>
</reference>
<dbReference type="Pfam" id="PF05292">
    <property type="entry name" value="MCD"/>
    <property type="match status" value="1"/>
</dbReference>
<proteinExistence type="predicted"/>
<feature type="domain" description="Malonyl-CoA decarboxylase C-terminal" evidence="1">
    <location>
        <begin position="1"/>
        <end position="166"/>
    </location>
</feature>
<dbReference type="GO" id="GO:0005759">
    <property type="term" value="C:mitochondrial matrix"/>
    <property type="evidence" value="ECO:0007669"/>
    <property type="project" value="TreeGrafter"/>
</dbReference>
<organism evidence="2 3">
    <name type="scientific">Physocladia obscura</name>
    <dbReference type="NCBI Taxonomy" id="109957"/>
    <lineage>
        <taxon>Eukaryota</taxon>
        <taxon>Fungi</taxon>
        <taxon>Fungi incertae sedis</taxon>
        <taxon>Chytridiomycota</taxon>
        <taxon>Chytridiomycota incertae sedis</taxon>
        <taxon>Chytridiomycetes</taxon>
        <taxon>Chytridiales</taxon>
        <taxon>Chytriomycetaceae</taxon>
        <taxon>Physocladia</taxon>
    </lineage>
</organism>
<accession>A0AAD5SNY2</accession>
<name>A0AAD5SNY2_9FUNG</name>
<dbReference type="GO" id="GO:0006085">
    <property type="term" value="P:acetyl-CoA biosynthetic process"/>
    <property type="evidence" value="ECO:0007669"/>
    <property type="project" value="TreeGrafter"/>
</dbReference>
<dbReference type="Proteomes" id="UP001211907">
    <property type="component" value="Unassembled WGS sequence"/>
</dbReference>
<sequence length="204" mass="23313">LIKRAVKEIQKTSSQIKTFVTLSPIPAFRNWLEMQLHLALDPHGKYSRFSPITGRDQLLLDQEIAELCALVSRKADYSTALVEFQSVLQENKWIHDQKFSVILKKILMRLCSSYILLEKKRTFALDPVANFHIRNGASVCQLNWMGDISEKGMSQSYGIMINYLYDLASIETNHEMYTTRGVISLHDKNGDFGWAANEGIANEK</sequence>
<dbReference type="InterPro" id="IPR007956">
    <property type="entry name" value="Malonyl_CoA_deC_C"/>
</dbReference>
<dbReference type="AlphaFoldDB" id="A0AAD5SNY2"/>
<dbReference type="EMBL" id="JADGJH010004562">
    <property type="protein sequence ID" value="KAJ3085342.1"/>
    <property type="molecule type" value="Genomic_DNA"/>
</dbReference>
<dbReference type="PANTHER" id="PTHR28641:SF1">
    <property type="entry name" value="MALONYL-COA DECARBOXYLASE, MITOCHONDRIAL"/>
    <property type="match status" value="1"/>
</dbReference>
<comment type="caution">
    <text evidence="2">The sequence shown here is derived from an EMBL/GenBank/DDBJ whole genome shotgun (WGS) entry which is preliminary data.</text>
</comment>
<dbReference type="GO" id="GO:0005782">
    <property type="term" value="C:peroxisomal matrix"/>
    <property type="evidence" value="ECO:0007669"/>
    <property type="project" value="TreeGrafter"/>
</dbReference>